<name>A0AAD8N959_9APIA</name>
<organism evidence="3 4">
    <name type="scientific">Heracleum sosnowskyi</name>
    <dbReference type="NCBI Taxonomy" id="360622"/>
    <lineage>
        <taxon>Eukaryota</taxon>
        <taxon>Viridiplantae</taxon>
        <taxon>Streptophyta</taxon>
        <taxon>Embryophyta</taxon>
        <taxon>Tracheophyta</taxon>
        <taxon>Spermatophyta</taxon>
        <taxon>Magnoliopsida</taxon>
        <taxon>eudicotyledons</taxon>
        <taxon>Gunneridae</taxon>
        <taxon>Pentapetalae</taxon>
        <taxon>asterids</taxon>
        <taxon>campanulids</taxon>
        <taxon>Apiales</taxon>
        <taxon>Apiaceae</taxon>
        <taxon>Apioideae</taxon>
        <taxon>apioid superclade</taxon>
        <taxon>Tordylieae</taxon>
        <taxon>Tordyliinae</taxon>
        <taxon>Heracleum</taxon>
    </lineage>
</organism>
<proteinExistence type="predicted"/>
<dbReference type="FunFam" id="3.40.50.150:FF:000440">
    <property type="entry name" value="Os09g0479300 protein"/>
    <property type="match status" value="1"/>
</dbReference>
<accession>A0AAD8N959</accession>
<dbReference type="PANTHER" id="PTHR11538:SF26">
    <property type="entry name" value="FERREDOXIN-FOLD ANTICODON-BINDING DOMAIN-CONTAINING PROTEIN 1"/>
    <property type="match status" value="1"/>
</dbReference>
<reference evidence="3" key="2">
    <citation type="submission" date="2023-05" db="EMBL/GenBank/DDBJ databases">
        <authorList>
            <person name="Schelkunov M.I."/>
        </authorList>
    </citation>
    <scope>NUCLEOTIDE SEQUENCE</scope>
    <source>
        <strain evidence="3">Hsosn_3</strain>
        <tissue evidence="3">Leaf</tissue>
    </source>
</reference>
<evidence type="ECO:0000313" key="3">
    <source>
        <dbReference type="EMBL" id="KAK1399183.1"/>
    </source>
</evidence>
<dbReference type="GO" id="GO:0070042">
    <property type="term" value="F:rRNA (uridine-N3-)-methyltransferase activity"/>
    <property type="evidence" value="ECO:0007669"/>
    <property type="project" value="InterPro"/>
</dbReference>
<dbReference type="PANTHER" id="PTHR11538">
    <property type="entry name" value="PHENYLALANYL-TRNA SYNTHETASE"/>
    <property type="match status" value="1"/>
</dbReference>
<dbReference type="InterPro" id="IPR019446">
    <property type="entry name" value="BMT5-like"/>
</dbReference>
<evidence type="ECO:0000259" key="2">
    <source>
        <dbReference type="Pfam" id="PF10354"/>
    </source>
</evidence>
<reference evidence="3" key="1">
    <citation type="submission" date="2023-02" db="EMBL/GenBank/DDBJ databases">
        <title>Genome of toxic invasive species Heracleum sosnowskyi carries increased number of genes despite the absence of recent whole-genome duplications.</title>
        <authorList>
            <person name="Schelkunov M."/>
            <person name="Shtratnikova V."/>
            <person name="Makarenko M."/>
            <person name="Klepikova A."/>
            <person name="Omelchenko D."/>
            <person name="Novikova G."/>
            <person name="Obukhova E."/>
            <person name="Bogdanov V."/>
            <person name="Penin A."/>
            <person name="Logacheva M."/>
        </authorList>
    </citation>
    <scope>NUCLEOTIDE SEQUENCE</scope>
    <source>
        <strain evidence="3">Hsosn_3</strain>
        <tissue evidence="3">Leaf</tissue>
    </source>
</reference>
<evidence type="ECO:0000256" key="1">
    <source>
        <dbReference type="SAM" id="MobiDB-lite"/>
    </source>
</evidence>
<sequence length="543" mass="61153">MGDEKKANKKDKQIDNEQELEQVEDKWVKYYSSLHEILLVGEGDFSFSTCLAQSFGSASNIVASSLDSYDDVIKKYKNGKSNLSILDKLGASHLHEVDATKMKSHSNLSMRKFDRIIFNFPHAGFYGKEDDSLLIRMHKRLLDDYFQNASGMLRPNGEVHVNHKTSIPYCHWNLKELATHNALRLIERVAFKKEDYPGYENKRGSGSRCDQQFPLGECCTFKFSFSPDAKVSKVKQNMKRPQKPAERPKFVPRQPNSFEFRHPLSDFVISMNGSSASNITLGRSLELLQTLVHVSQQGNILEHGKPRELLQAPICAYQQGNCHANRHPPSDLVTFVTDTPALNIPYGRSQCLHTPTCASQQGNILEHALPHDLLQTRIRASQQGNSLHHVLPHSSQQGNVLVHGQPRELLQAPICANQQRNYLASRHPPPDLNLQMRGIPGCHGPPHIDHILLKCKSIFGGYYHQVVKALGSPDHNSSYFLKEALKLGYSRYIAEDPRGTLSNYAYIIEHFCKFVAGGQAWQVSRQVSAENNLASNSRIGPLM</sequence>
<dbReference type="GO" id="GO:0070475">
    <property type="term" value="P:rRNA base methylation"/>
    <property type="evidence" value="ECO:0007669"/>
    <property type="project" value="InterPro"/>
</dbReference>
<dbReference type="Proteomes" id="UP001237642">
    <property type="component" value="Unassembled WGS sequence"/>
</dbReference>
<evidence type="ECO:0000313" key="4">
    <source>
        <dbReference type="Proteomes" id="UP001237642"/>
    </source>
</evidence>
<protein>
    <recommendedName>
        <fullName evidence="2">25S rRNA (uridine-N(3))-methyltransferase BMT5-like domain-containing protein</fullName>
    </recommendedName>
</protein>
<dbReference type="Pfam" id="PF10354">
    <property type="entry name" value="BMT5-like"/>
    <property type="match status" value="1"/>
</dbReference>
<gene>
    <name evidence="3" type="ORF">POM88_009046</name>
</gene>
<dbReference type="GO" id="GO:0005737">
    <property type="term" value="C:cytoplasm"/>
    <property type="evidence" value="ECO:0007669"/>
    <property type="project" value="TreeGrafter"/>
</dbReference>
<keyword evidence="4" id="KW-1185">Reference proteome</keyword>
<dbReference type="AlphaFoldDB" id="A0AAD8N959"/>
<dbReference type="EMBL" id="JAUIZM010000002">
    <property type="protein sequence ID" value="KAK1399183.1"/>
    <property type="molecule type" value="Genomic_DNA"/>
</dbReference>
<feature type="domain" description="25S rRNA (uridine-N(3))-methyltransferase BMT5-like" evidence="2">
    <location>
        <begin position="38"/>
        <end position="203"/>
    </location>
</feature>
<comment type="caution">
    <text evidence="3">The sequence shown here is derived from an EMBL/GenBank/DDBJ whole genome shotgun (WGS) entry which is preliminary data.</text>
</comment>
<feature type="region of interest" description="Disordered" evidence="1">
    <location>
        <begin position="236"/>
        <end position="255"/>
    </location>
</feature>